<evidence type="ECO:0000256" key="1">
    <source>
        <dbReference type="SAM" id="Coils"/>
    </source>
</evidence>
<dbReference type="Pfam" id="PF21044">
    <property type="entry name" value="CIP2A_N"/>
    <property type="match status" value="1"/>
</dbReference>
<keyword evidence="1" id="KW-0175">Coiled coil</keyword>
<evidence type="ECO:0000313" key="3">
    <source>
        <dbReference type="EMBL" id="VDM16850.1"/>
    </source>
</evidence>
<dbReference type="Proteomes" id="UP000274429">
    <property type="component" value="Unassembled WGS sequence"/>
</dbReference>
<dbReference type="EMBL" id="UYWX01000079">
    <property type="protein sequence ID" value="VDM16850.1"/>
    <property type="molecule type" value="Genomic_DNA"/>
</dbReference>
<reference evidence="5" key="1">
    <citation type="submission" date="2017-02" db="UniProtKB">
        <authorList>
            <consortium name="WormBaseParasite"/>
        </authorList>
    </citation>
    <scope>IDENTIFICATION</scope>
</reference>
<organism evidence="5">
    <name type="scientific">Hydatigena taeniaeformis</name>
    <name type="common">Feline tapeworm</name>
    <name type="synonym">Taenia taeniaeformis</name>
    <dbReference type="NCBI Taxonomy" id="6205"/>
    <lineage>
        <taxon>Eukaryota</taxon>
        <taxon>Metazoa</taxon>
        <taxon>Spiralia</taxon>
        <taxon>Lophotrochozoa</taxon>
        <taxon>Platyhelminthes</taxon>
        <taxon>Cestoda</taxon>
        <taxon>Eucestoda</taxon>
        <taxon>Cyclophyllidea</taxon>
        <taxon>Taeniidae</taxon>
        <taxon>Hydatigera</taxon>
    </lineage>
</organism>
<dbReference type="STRING" id="6205.A0A0R3WJ61"/>
<protein>
    <submittedName>
        <fullName evidence="5">Protein CIP2A</fullName>
    </submittedName>
</protein>
<accession>A0A0R3WJ61</accession>
<dbReference type="PANTHER" id="PTHR23161">
    <property type="entry name" value="PROTEIN CIP2A"/>
    <property type="match status" value="1"/>
</dbReference>
<sequence>MPLECGEDIFVYAVRQVLSIIKAPYNKEKIGFALGILANISRKHSVIHKALQNRGDFDLLRKLLLRIMNDESSTQMESVLSMTVIFHLWGIRDKFFNSQNVHASLQVLFNIFLNGDASLESLYAGDTLIDFCGNSSSALIYSSAENSAIFSGISNHLMQPVDHLLSASVAAFLSDIESSYSKSASDADYNKTLFRLLTLVTQALTVRLENAGSVEAIYRQRVIMHCASLIVRKTSEVCCSFDSASVDISAGLVAHIGYIARSLALQNLKNNTLLSIINSANSGDAEIANNREMIATILAAVDALDLLLTCTDFLSVASPVSTSEKSQDNMDPDETRIECTSQMADLRLTEEGEDEGICGEGGSVMDHLRRCGDALQRALEAPYLAPILAIVFAVGSNDCRCEGAFSSRCVVLRLMRIALSLQDFSVPSFLSTLNSLIPPGCKSIEDYVTSRLLLATKAEDSEPSCHATFISGWLAATQPQFRTTQRTEIICPSGSSRPYNEATLDKLCAALDNTSLSFANIAGSEAMAICQRRIEVLRSREAVLEAEVSAKREALRVSDTVAEHFRSRAVTAETEVERLLRLQTIALASVESHRASLEEQRERISQLEIENGRLSSELTSKQKEYESLQSAKESLQNRLTSMREQNKTMDATIDNFRKQLDEAKQIIQQKDDEVSSSSQP</sequence>
<dbReference type="PANTHER" id="PTHR23161:SF2">
    <property type="entry name" value="PROTEIN CIP2A"/>
    <property type="match status" value="1"/>
</dbReference>
<name>A0A0R3WJ61_HYDTA</name>
<dbReference type="WBParaSite" id="TTAC_0000069001-mRNA-1">
    <property type="protein sequence ID" value="TTAC_0000069001-mRNA-1"/>
    <property type="gene ID" value="TTAC_0000069001"/>
</dbReference>
<feature type="domain" description="CIP2A N-terminal" evidence="2">
    <location>
        <begin position="33"/>
        <end position="138"/>
    </location>
</feature>
<evidence type="ECO:0000259" key="2">
    <source>
        <dbReference type="Pfam" id="PF21044"/>
    </source>
</evidence>
<dbReference type="OrthoDB" id="73401at2759"/>
<evidence type="ECO:0000313" key="5">
    <source>
        <dbReference type="WBParaSite" id="TTAC_0000069001-mRNA-1"/>
    </source>
</evidence>
<proteinExistence type="predicted"/>
<reference evidence="3 4" key="2">
    <citation type="submission" date="2018-11" db="EMBL/GenBank/DDBJ databases">
        <authorList>
            <consortium name="Pathogen Informatics"/>
        </authorList>
    </citation>
    <scope>NUCLEOTIDE SEQUENCE [LARGE SCALE GENOMIC DNA]</scope>
</reference>
<feature type="coiled-coil region" evidence="1">
    <location>
        <begin position="587"/>
        <end position="673"/>
    </location>
</feature>
<keyword evidence="4" id="KW-1185">Reference proteome</keyword>
<evidence type="ECO:0000313" key="4">
    <source>
        <dbReference type="Proteomes" id="UP000274429"/>
    </source>
</evidence>
<dbReference type="AlphaFoldDB" id="A0A0R3WJ61"/>
<dbReference type="InterPro" id="IPR042510">
    <property type="entry name" value="CIP2A"/>
</dbReference>
<gene>
    <name evidence="3" type="ORF">TTAC_LOCUS691</name>
</gene>
<dbReference type="InterPro" id="IPR048701">
    <property type="entry name" value="CIP2A_N"/>
</dbReference>